<dbReference type="SUPFAM" id="SSF53850">
    <property type="entry name" value="Periplasmic binding protein-like II"/>
    <property type="match status" value="1"/>
</dbReference>
<feature type="domain" description="Solute-binding protein family 3/N-terminal" evidence="2">
    <location>
        <begin position="14"/>
        <end position="234"/>
    </location>
</feature>
<dbReference type="OrthoDB" id="571173at2"/>
<dbReference type="Gene3D" id="3.40.190.10">
    <property type="entry name" value="Periplasmic binding protein-like II"/>
    <property type="match status" value="2"/>
</dbReference>
<dbReference type="PANTHER" id="PTHR35936">
    <property type="entry name" value="MEMBRANE-BOUND LYTIC MUREIN TRANSGLYCOSYLASE F"/>
    <property type="match status" value="1"/>
</dbReference>
<dbReference type="InterPro" id="IPR001638">
    <property type="entry name" value="Solute-binding_3/MltF_N"/>
</dbReference>
<sequence>MDKQIRQAFTPTGVLRASINVGNPILAHRKEGGEPGGVSVDMARALAQVLEADLEFVVFDSAGKSVEAVTNEDADIGFFAVDPVRGAGINFTAPYVLIEGAYLVAEGSPLQDNSEVDRQGTRVAVGKGSAYDLYLTRELKHAEIVRAPTSPAVVDTYLAQGLDVAAGVKQQLEADAARVGGQRLLPGRFMVIQQAMGMPKPRSAQAAAFLAQFVEQQKTSGFVADALRRHGIQGASVAPAA</sequence>
<name>A0A853FGX6_9BURK</name>
<dbReference type="EMBL" id="JACCEW010000009">
    <property type="protein sequence ID" value="NYT38978.1"/>
    <property type="molecule type" value="Genomic_DNA"/>
</dbReference>
<keyword evidence="1" id="KW-0732">Signal</keyword>
<protein>
    <submittedName>
        <fullName evidence="3">ABC transporter substrate-binding protein</fullName>
    </submittedName>
</protein>
<dbReference type="AlphaFoldDB" id="A0A853FGX6"/>
<dbReference type="SMART" id="SM00062">
    <property type="entry name" value="PBPb"/>
    <property type="match status" value="1"/>
</dbReference>
<dbReference type="PANTHER" id="PTHR35936:SF17">
    <property type="entry name" value="ARGININE-BINDING EXTRACELLULAR PROTEIN ARTP"/>
    <property type="match status" value="1"/>
</dbReference>
<dbReference type="RefSeq" id="WP_129971542.1">
    <property type="nucleotide sequence ID" value="NZ_JACCEW010000009.1"/>
</dbReference>
<reference evidence="3 4" key="1">
    <citation type="submission" date="2020-07" db="EMBL/GenBank/DDBJ databases">
        <title>Taxonomic revisions and descriptions of new bacterial species based on genomic comparisons in the high-G+C-content subgroup of the family Alcaligenaceae.</title>
        <authorList>
            <person name="Szabo A."/>
            <person name="Felfoldi T."/>
        </authorList>
    </citation>
    <scope>NUCLEOTIDE SEQUENCE [LARGE SCALE GENOMIC DNA]</scope>
    <source>
        <strain evidence="3 4">DSM 25264</strain>
    </source>
</reference>
<keyword evidence="4" id="KW-1185">Reference proteome</keyword>
<dbReference type="Pfam" id="PF00497">
    <property type="entry name" value="SBP_bac_3"/>
    <property type="match status" value="1"/>
</dbReference>
<evidence type="ECO:0000313" key="3">
    <source>
        <dbReference type="EMBL" id="NYT38978.1"/>
    </source>
</evidence>
<dbReference type="CDD" id="cd13623">
    <property type="entry name" value="PBP2_AA_hypothetical"/>
    <property type="match status" value="1"/>
</dbReference>
<evidence type="ECO:0000313" key="4">
    <source>
        <dbReference type="Proteomes" id="UP000580517"/>
    </source>
</evidence>
<evidence type="ECO:0000256" key="1">
    <source>
        <dbReference type="ARBA" id="ARBA00022729"/>
    </source>
</evidence>
<accession>A0A853FGX6</accession>
<organism evidence="3 4">
    <name type="scientific">Allopusillimonas soli</name>
    <dbReference type="NCBI Taxonomy" id="659016"/>
    <lineage>
        <taxon>Bacteria</taxon>
        <taxon>Pseudomonadati</taxon>
        <taxon>Pseudomonadota</taxon>
        <taxon>Betaproteobacteria</taxon>
        <taxon>Burkholderiales</taxon>
        <taxon>Alcaligenaceae</taxon>
        <taxon>Allopusillimonas</taxon>
    </lineage>
</organism>
<proteinExistence type="predicted"/>
<dbReference type="Proteomes" id="UP000580517">
    <property type="component" value="Unassembled WGS sequence"/>
</dbReference>
<evidence type="ECO:0000259" key="2">
    <source>
        <dbReference type="SMART" id="SM00062"/>
    </source>
</evidence>
<comment type="caution">
    <text evidence="3">The sequence shown here is derived from an EMBL/GenBank/DDBJ whole genome shotgun (WGS) entry which is preliminary data.</text>
</comment>
<gene>
    <name evidence="3" type="ORF">H0A68_19055</name>
</gene>